<dbReference type="AlphaFoldDB" id="A0A5C7FDS1"/>
<comment type="caution">
    <text evidence="2">The sequence shown here is derived from an EMBL/GenBank/DDBJ whole genome shotgun (WGS) entry which is preliminary data.</text>
</comment>
<feature type="chain" id="PRO_5023023217" evidence="1">
    <location>
        <begin position="17"/>
        <end position="91"/>
    </location>
</feature>
<evidence type="ECO:0000313" key="2">
    <source>
        <dbReference type="EMBL" id="TXF89170.1"/>
    </source>
</evidence>
<reference evidence="2 3" key="1">
    <citation type="submission" date="2019-08" db="EMBL/GenBank/DDBJ databases">
        <title>Lewinella sp. strain SSH13 Genome sequencing and assembly.</title>
        <authorList>
            <person name="Kim I."/>
        </authorList>
    </citation>
    <scope>NUCLEOTIDE SEQUENCE [LARGE SCALE GENOMIC DNA]</scope>
    <source>
        <strain evidence="2 3">SSH13</strain>
    </source>
</reference>
<dbReference type="EMBL" id="VOXD01000016">
    <property type="protein sequence ID" value="TXF89170.1"/>
    <property type="molecule type" value="Genomic_DNA"/>
</dbReference>
<dbReference type="Proteomes" id="UP000321907">
    <property type="component" value="Unassembled WGS sequence"/>
</dbReference>
<dbReference type="OrthoDB" id="1496009at2"/>
<dbReference type="PROSITE" id="PS51257">
    <property type="entry name" value="PROKAR_LIPOPROTEIN"/>
    <property type="match status" value="1"/>
</dbReference>
<organism evidence="2 3">
    <name type="scientific">Neolewinella aurantiaca</name>
    <dbReference type="NCBI Taxonomy" id="2602767"/>
    <lineage>
        <taxon>Bacteria</taxon>
        <taxon>Pseudomonadati</taxon>
        <taxon>Bacteroidota</taxon>
        <taxon>Saprospiria</taxon>
        <taxon>Saprospirales</taxon>
        <taxon>Lewinellaceae</taxon>
        <taxon>Neolewinella</taxon>
    </lineage>
</organism>
<proteinExistence type="predicted"/>
<evidence type="ECO:0000313" key="3">
    <source>
        <dbReference type="Proteomes" id="UP000321907"/>
    </source>
</evidence>
<gene>
    <name evidence="2" type="ORF">FUA23_11710</name>
</gene>
<sequence>MRLVILFLASLSLALAACSSDSKENVNIRLTMDERERIDDLVGEAMDSIRPLYDSLCKADFSDRVAVATDSIVQRMLEEEARLRARIPQNQ</sequence>
<keyword evidence="3" id="KW-1185">Reference proteome</keyword>
<evidence type="ECO:0000256" key="1">
    <source>
        <dbReference type="SAM" id="SignalP"/>
    </source>
</evidence>
<name>A0A5C7FDS1_9BACT</name>
<keyword evidence="1" id="KW-0732">Signal</keyword>
<dbReference type="RefSeq" id="WP_147930932.1">
    <property type="nucleotide sequence ID" value="NZ_VOXD01000016.1"/>
</dbReference>
<protein>
    <submittedName>
        <fullName evidence="2">Uncharacterized protein</fullName>
    </submittedName>
</protein>
<accession>A0A5C7FDS1</accession>
<feature type="signal peptide" evidence="1">
    <location>
        <begin position="1"/>
        <end position="16"/>
    </location>
</feature>